<name>Q8VPN7_9MICC</name>
<dbReference type="AlphaFoldDB" id="Q8VPN7"/>
<feature type="compositionally biased region" description="Pro residues" evidence="1">
    <location>
        <begin position="203"/>
        <end position="217"/>
    </location>
</feature>
<evidence type="ECO:0000313" key="2">
    <source>
        <dbReference type="EMBL" id="AAK62510.1"/>
    </source>
</evidence>
<evidence type="ECO:0000256" key="1">
    <source>
        <dbReference type="SAM" id="MobiDB-lite"/>
    </source>
</evidence>
<feature type="region of interest" description="Disordered" evidence="1">
    <location>
        <begin position="118"/>
        <end position="255"/>
    </location>
</feature>
<dbReference type="EMBL" id="AY034092">
    <property type="protein sequence ID" value="AAK62510.1"/>
    <property type="molecule type" value="Genomic_DNA"/>
</dbReference>
<proteinExistence type="predicted"/>
<feature type="compositionally biased region" description="Basic residues" evidence="1">
    <location>
        <begin position="235"/>
        <end position="248"/>
    </location>
</feature>
<keyword evidence="2" id="KW-0614">Plasmid</keyword>
<sequence length="255" mass="28278">MIGRPQRLPTRRRHRPRRLDHATHRLLTRVQLLRATGPAVQRKNGGHNALHPVRLPARRQRVKPLLPRPLRGQLLRFLRRPHLGRRLPRIMLDVLAHLRPPSSSWRPSWHARADGPAVVHRAAADAPPSALGKGPRTRAGDQRGPVPQAKPEECPAALEQPHITAPPAGAHRPPACPRRLRTTSGADHHGPRTTLVQVYAGVTPPPSAPTQPPPPGPRGLRTALGFNPRVLLSRDRKRPLPPSRHHHPPPSPRLV</sequence>
<accession>Q8VPN7</accession>
<reference evidence="2" key="1">
    <citation type="submission" date="2001-05" db="EMBL/GenBank/DDBJ databases">
        <title>A 50 kb plasmid rich in mobile gene sequences isolated from a marine Micrococcus.</title>
        <authorList>
            <person name="Zhong Z."/>
            <person name="Caspi R."/>
            <person name="Mincer T."/>
            <person name="Helinski D."/>
            <person name="Knauf V."/>
            <person name="Boardman K."/>
            <person name="Wilkinson J.E."/>
            <person name="Shea T."/>
            <person name="DeLoughery C."/>
            <person name="Toukdarian A."/>
        </authorList>
    </citation>
    <scope>NUCLEOTIDE SEQUENCE</scope>
    <source>
        <strain evidence="2">28</strain>
        <plasmid evidence="2">pSD10</plasmid>
    </source>
</reference>
<geneLocation type="plasmid" evidence="2">
    <name>pSD10</name>
</geneLocation>
<organism evidence="2">
    <name type="scientific">Micrococcus sp. 28</name>
    <dbReference type="NCBI Taxonomy" id="161213"/>
    <lineage>
        <taxon>Bacteria</taxon>
        <taxon>Bacillati</taxon>
        <taxon>Actinomycetota</taxon>
        <taxon>Actinomycetes</taxon>
        <taxon>Micrococcales</taxon>
        <taxon>Micrococcaceae</taxon>
        <taxon>Micrococcus</taxon>
    </lineage>
</organism>
<protein>
    <submittedName>
        <fullName evidence="2">Putative proline-rich extensin-like protein</fullName>
    </submittedName>
</protein>